<feature type="signal peptide" evidence="3">
    <location>
        <begin position="1"/>
        <end position="21"/>
    </location>
</feature>
<dbReference type="InterPro" id="IPR020012">
    <property type="entry name" value="LysM_FimV"/>
</dbReference>
<keyword evidence="3" id="KW-0732">Signal</keyword>
<feature type="compositionally biased region" description="Acidic residues" evidence="1">
    <location>
        <begin position="563"/>
        <end position="575"/>
    </location>
</feature>
<dbReference type="AlphaFoldDB" id="A0A486XS94"/>
<feature type="compositionally biased region" description="Acidic residues" evidence="1">
    <location>
        <begin position="511"/>
        <end position="534"/>
    </location>
</feature>
<feature type="transmembrane region" description="Helical" evidence="2">
    <location>
        <begin position="247"/>
        <end position="268"/>
    </location>
</feature>
<feature type="compositionally biased region" description="Acidic residues" evidence="1">
    <location>
        <begin position="436"/>
        <end position="470"/>
    </location>
</feature>
<keyword evidence="2" id="KW-0472">Membrane</keyword>
<evidence type="ECO:0000256" key="1">
    <source>
        <dbReference type="SAM" id="MobiDB-lite"/>
    </source>
</evidence>
<feature type="region of interest" description="Disordered" evidence="1">
    <location>
        <begin position="434"/>
        <end position="470"/>
    </location>
</feature>
<accession>A0A486XS94</accession>
<dbReference type="Gene3D" id="1.20.58.2200">
    <property type="match status" value="1"/>
</dbReference>
<evidence type="ECO:0000313" key="4">
    <source>
        <dbReference type="EMBL" id="VHO05130.1"/>
    </source>
</evidence>
<protein>
    <submittedName>
        <fullName evidence="4">Probable type IV pilus assembly FimV-related transmembrane protein</fullName>
    </submittedName>
</protein>
<dbReference type="InterPro" id="IPR038440">
    <property type="entry name" value="FimV_C_sf"/>
</dbReference>
<name>A0A486XS94_9GAMM</name>
<gene>
    <name evidence="4" type="ORF">BAL341_2336</name>
</gene>
<dbReference type="NCBIfam" id="TIGR03504">
    <property type="entry name" value="FimV_Cterm"/>
    <property type="match status" value="1"/>
</dbReference>
<proteinExistence type="predicted"/>
<organism evidence="4">
    <name type="scientific">Rheinheimera sp. BAL341</name>
    <dbReference type="NCBI Taxonomy" id="1708203"/>
    <lineage>
        <taxon>Bacteria</taxon>
        <taxon>Pseudomonadati</taxon>
        <taxon>Pseudomonadota</taxon>
        <taxon>Gammaproteobacteria</taxon>
        <taxon>Chromatiales</taxon>
        <taxon>Chromatiaceae</taxon>
        <taxon>Rheinheimera</taxon>
    </lineage>
</organism>
<feature type="region of interest" description="Disordered" evidence="1">
    <location>
        <begin position="628"/>
        <end position="647"/>
    </location>
</feature>
<feature type="region of interest" description="Disordered" evidence="1">
    <location>
        <begin position="126"/>
        <end position="154"/>
    </location>
</feature>
<reference evidence="4" key="1">
    <citation type="submission" date="2019-04" db="EMBL/GenBank/DDBJ databases">
        <authorList>
            <person name="Brambilla D."/>
        </authorList>
    </citation>
    <scope>NUCLEOTIDE SEQUENCE</scope>
    <source>
        <strain evidence="4">BAL1</strain>
    </source>
</reference>
<dbReference type="NCBIfam" id="TIGR03505">
    <property type="entry name" value="FimV_core"/>
    <property type="match status" value="1"/>
</dbReference>
<sequence>MPWLFVCVICVFVNFSSSVLAQDKAFQIRGPRGETVQQPQTIGPLSQSDTLWRVAERVKPDANISMYQVMYAFYLKNPTAFLEDNLNHLKPGATLLVPSLKEMQKVDIATAKEKSELDDRRWALRSSGVENAATASTPTTEKPATKGQQTQQRQELDAIRNQFAESMQLVETVAEENMQLKTSLAKVQHELELIKAALADDSEIQQQIQLLLAQQAELLQAKADQEAALKAAAEQGFDWQRFFKNPLTWILAASVPALLILFSILLWVKSRSKRTEQVLHAATTEPVADPTYKSPLPPLDESDELDESLFEIDDALLEDAFADDTGKTTDTIDDDLLQFGDDDALSFEDDSLLPAAEPDTKKADADFADDSAEFDADNILSDDDLSALLAAEDDDDAIIELADDLDELDDSLPDDDSFDIDDVLSANSVSIQEESFSLEDAADTSTAEPEDETVELSLEDELPAADDSIEAVDIDDLIEEVSVDDAEADALTEQEQEMLDVLQQQNFAAENEVEPEPEPEPELEPEPEPQAELELEPKLELEPQSELDIEIALEPELVNSDSDNTELLDDEADVTEVEHSFDSSELDEFAESLAAEGLPSASDNLAELDLSNEAENLLSAELAELLDQVEAGEQQQTERESIAEITPEDIGLALSEDDAAEHPSGALDTDEELLLDPSAEDDKELISLDLTATDDPTVSTPSEAAMSVENPSKILEQYPELELLDNELLSNADFDSVLGIDNAEIDEHLTDSADIELDPLPDAQFDTLMSELEAMADNLDLAEADNQTTADFTLTQPETSAELAADDFDLTDDDFVEIDSLLNNAEQQDLDQERFNKLNVDVGLDEFADIIGEHEQRDVDVEDNGYAAKLDLVRAYIEIEDTDSAEVLLDEILTSDAPDNVKQEAQKLKTSE</sequence>
<evidence type="ECO:0000256" key="2">
    <source>
        <dbReference type="SAM" id="Phobius"/>
    </source>
</evidence>
<feature type="region of interest" description="Disordered" evidence="1">
    <location>
        <begin position="502"/>
        <end position="586"/>
    </location>
</feature>
<feature type="compositionally biased region" description="Acidic residues" evidence="1">
    <location>
        <begin position="543"/>
        <end position="553"/>
    </location>
</feature>
<dbReference type="EMBL" id="CAAJGR010000119">
    <property type="protein sequence ID" value="VHO05130.1"/>
    <property type="molecule type" value="Genomic_DNA"/>
</dbReference>
<evidence type="ECO:0000256" key="3">
    <source>
        <dbReference type="SAM" id="SignalP"/>
    </source>
</evidence>
<keyword evidence="2 4" id="KW-0812">Transmembrane</keyword>
<feature type="compositionally biased region" description="Polar residues" evidence="1">
    <location>
        <begin position="133"/>
        <end position="153"/>
    </location>
</feature>
<dbReference type="InterPro" id="IPR020011">
    <property type="entry name" value="FimV_C"/>
</dbReference>
<feature type="chain" id="PRO_5019859803" evidence="3">
    <location>
        <begin position="22"/>
        <end position="912"/>
    </location>
</feature>
<keyword evidence="2" id="KW-1133">Transmembrane helix</keyword>